<dbReference type="VEuPathDB" id="FungiDB:UREG_01997"/>
<dbReference type="EMBL" id="CH476615">
    <property type="protein sequence ID" value="EEP77148.1"/>
    <property type="molecule type" value="Genomic_DNA"/>
</dbReference>
<protein>
    <recommendedName>
        <fullName evidence="4">Serine/threonine-protein kinase ppk6</fullName>
    </recommendedName>
</protein>
<proteinExistence type="predicted"/>
<dbReference type="eggNOG" id="ENOG502SAHR">
    <property type="taxonomic scope" value="Eukaryota"/>
</dbReference>
<dbReference type="InParanoid" id="C4JK40"/>
<dbReference type="PANTHER" id="PTHR42084">
    <property type="entry name" value="YALI0E26631P"/>
    <property type="match status" value="1"/>
</dbReference>
<accession>C4JK40</accession>
<feature type="region of interest" description="Disordered" evidence="1">
    <location>
        <begin position="1"/>
        <end position="74"/>
    </location>
</feature>
<gene>
    <name evidence="2" type="ORF">UREG_01997</name>
</gene>
<feature type="region of interest" description="Disordered" evidence="1">
    <location>
        <begin position="88"/>
        <end position="112"/>
    </location>
</feature>
<dbReference type="KEGG" id="ure:UREG_01997"/>
<dbReference type="GeneID" id="8440433"/>
<dbReference type="PANTHER" id="PTHR42084:SF1">
    <property type="entry name" value="SERINE_THREONINE-PROTEIN KINASE PPK6"/>
    <property type="match status" value="1"/>
</dbReference>
<dbReference type="Proteomes" id="UP000002058">
    <property type="component" value="Unassembled WGS sequence"/>
</dbReference>
<keyword evidence="3" id="KW-1185">Reference proteome</keyword>
<organism evidence="2 3">
    <name type="scientific">Uncinocarpus reesii (strain UAMH 1704)</name>
    <dbReference type="NCBI Taxonomy" id="336963"/>
    <lineage>
        <taxon>Eukaryota</taxon>
        <taxon>Fungi</taxon>
        <taxon>Dikarya</taxon>
        <taxon>Ascomycota</taxon>
        <taxon>Pezizomycotina</taxon>
        <taxon>Eurotiomycetes</taxon>
        <taxon>Eurotiomycetidae</taxon>
        <taxon>Onygenales</taxon>
        <taxon>Onygenaceae</taxon>
        <taxon>Uncinocarpus</taxon>
    </lineage>
</organism>
<evidence type="ECO:0000256" key="1">
    <source>
        <dbReference type="SAM" id="MobiDB-lite"/>
    </source>
</evidence>
<reference evidence="3" key="1">
    <citation type="journal article" date="2009" name="Genome Res.">
        <title>Comparative genomic analyses of the human fungal pathogens Coccidioides and their relatives.</title>
        <authorList>
            <person name="Sharpton T.J."/>
            <person name="Stajich J.E."/>
            <person name="Rounsley S.D."/>
            <person name="Gardner M.J."/>
            <person name="Wortman J.R."/>
            <person name="Jordar V.S."/>
            <person name="Maiti R."/>
            <person name="Kodira C.D."/>
            <person name="Neafsey D.E."/>
            <person name="Zeng Q."/>
            <person name="Hung C.-Y."/>
            <person name="McMahan C."/>
            <person name="Muszewska A."/>
            <person name="Grynberg M."/>
            <person name="Mandel M.A."/>
            <person name="Kellner E.M."/>
            <person name="Barker B.M."/>
            <person name="Galgiani J.N."/>
            <person name="Orbach M.J."/>
            <person name="Kirkland T.N."/>
            <person name="Cole G.T."/>
            <person name="Henn M.R."/>
            <person name="Birren B.W."/>
            <person name="Taylor J.W."/>
        </authorList>
    </citation>
    <scope>NUCLEOTIDE SEQUENCE [LARGE SCALE GENOMIC DNA]</scope>
    <source>
        <strain evidence="3">UAMH 1704</strain>
    </source>
</reference>
<feature type="compositionally biased region" description="Polar residues" evidence="1">
    <location>
        <begin position="11"/>
        <end position="39"/>
    </location>
</feature>
<evidence type="ECO:0000313" key="3">
    <source>
        <dbReference type="Proteomes" id="UP000002058"/>
    </source>
</evidence>
<dbReference type="RefSeq" id="XP_002542481.1">
    <property type="nucleotide sequence ID" value="XM_002542435.1"/>
</dbReference>
<sequence length="452" mass="48765">MSADLFAEFGNPSSLNNPVRGSSDWSTKPSNSAGHSQPRNPRVDTNGDSTLIDFSSDPLPPIPCEQGPDRSAYGIGSSEVLFDATVESAPGEPDEDDWGEFESARPESTGEAALGLSEIRGTEGIVCSENQDKPGAPVPKSILPPLLDLLSVENSNPPPKSPVRIPLALDCNVQLKSPVIEPQGGSDPVTAWPDFEEEDDWGEFTDGIDEGNKPVEPASSLSSKPRVSNVEASAVSRAVNPPAKAVRPTNIPPPSILLRLFPPVLEKLRVNATSFVSRAKRKPVSSIDTGLAEEITYNLKVLVHIVAGRSFRWKRDSILSQSTKIGPASGRSGGMKLSSVDKSENVREEKEAVEVLDLWKECNGLLNSAITAGGKPPVQLVTGNVRVRSAATHEGALKAAHACALCGLRREERVPQIDESVDDIFEEWWIEHWGHTGCKRFWDSNSANLDHR</sequence>
<evidence type="ECO:0000313" key="2">
    <source>
        <dbReference type="EMBL" id="EEP77148.1"/>
    </source>
</evidence>
<dbReference type="OrthoDB" id="5420391at2759"/>
<dbReference type="OMA" id="WGEFIDG"/>
<name>C4JK40_UNCRE</name>
<evidence type="ECO:0008006" key="4">
    <source>
        <dbReference type="Google" id="ProtNLM"/>
    </source>
</evidence>
<dbReference type="AlphaFoldDB" id="C4JK40"/>
<dbReference type="HOGENOM" id="CLU_022340_2_1_1"/>